<dbReference type="PROSITE" id="PS00792">
    <property type="entry name" value="DHPS_1"/>
    <property type="match status" value="1"/>
</dbReference>
<evidence type="ECO:0000256" key="2">
    <source>
        <dbReference type="ARBA" id="ARBA00001946"/>
    </source>
</evidence>
<dbReference type="InterPro" id="IPR011005">
    <property type="entry name" value="Dihydropteroate_synth-like_sf"/>
</dbReference>
<dbReference type="PROSITE" id="PS00793">
    <property type="entry name" value="DHPS_2"/>
    <property type="match status" value="1"/>
</dbReference>
<evidence type="ECO:0000256" key="8">
    <source>
        <dbReference type="ARBA" id="ARBA00022909"/>
    </source>
</evidence>
<protein>
    <recommendedName>
        <fullName evidence="4 9">Dihydropteroate synthase</fullName>
        <shortName evidence="9">DHPS</shortName>
        <ecNumber evidence="4 9">2.5.1.15</ecNumber>
    </recommendedName>
    <alternativeName>
        <fullName evidence="9">Dihydropteroate pyrophosphorylase</fullName>
    </alternativeName>
</protein>
<reference evidence="11 12" key="1">
    <citation type="submission" date="2020-07" db="EMBL/GenBank/DDBJ databases">
        <title>Roseicoccus Jingziensis gen. nov., sp. nov., isolated from coastal seawater.</title>
        <authorList>
            <person name="Feng X."/>
        </authorList>
    </citation>
    <scope>NUCLEOTIDE SEQUENCE [LARGE SCALE GENOMIC DNA]</scope>
    <source>
        <strain evidence="11 12">N1E253</strain>
    </source>
</reference>
<dbReference type="GO" id="GO:0046656">
    <property type="term" value="P:folic acid biosynthetic process"/>
    <property type="evidence" value="ECO:0007669"/>
    <property type="project" value="UniProtKB-KW"/>
</dbReference>
<dbReference type="Proteomes" id="UP000557872">
    <property type="component" value="Unassembled WGS sequence"/>
</dbReference>
<dbReference type="Gene3D" id="3.20.20.20">
    <property type="entry name" value="Dihydropteroate synthase-like"/>
    <property type="match status" value="1"/>
</dbReference>
<evidence type="ECO:0000256" key="7">
    <source>
        <dbReference type="ARBA" id="ARBA00022842"/>
    </source>
</evidence>
<keyword evidence="5 9" id="KW-0808">Transferase</keyword>
<dbReference type="EMBL" id="JACBAZ010000004">
    <property type="protein sequence ID" value="NWK56323.1"/>
    <property type="molecule type" value="Genomic_DNA"/>
</dbReference>
<comment type="catalytic activity">
    <reaction evidence="1">
        <text>(7,8-dihydropterin-6-yl)methyl diphosphate + 4-aminobenzoate = 7,8-dihydropteroate + diphosphate</text>
        <dbReference type="Rhea" id="RHEA:19949"/>
        <dbReference type="ChEBI" id="CHEBI:17836"/>
        <dbReference type="ChEBI" id="CHEBI:17839"/>
        <dbReference type="ChEBI" id="CHEBI:33019"/>
        <dbReference type="ChEBI" id="CHEBI:72950"/>
        <dbReference type="EC" id="2.5.1.15"/>
    </reaction>
</comment>
<evidence type="ECO:0000256" key="6">
    <source>
        <dbReference type="ARBA" id="ARBA00022723"/>
    </source>
</evidence>
<dbReference type="PANTHER" id="PTHR20941">
    <property type="entry name" value="FOLATE SYNTHESIS PROTEINS"/>
    <property type="match status" value="1"/>
</dbReference>
<keyword evidence="12" id="KW-1185">Reference proteome</keyword>
<dbReference type="SUPFAM" id="SSF51717">
    <property type="entry name" value="Dihydropteroate synthetase-like"/>
    <property type="match status" value="1"/>
</dbReference>
<dbReference type="GO" id="GO:0046872">
    <property type="term" value="F:metal ion binding"/>
    <property type="evidence" value="ECO:0007669"/>
    <property type="project" value="UniProtKB-KW"/>
</dbReference>
<dbReference type="PROSITE" id="PS50972">
    <property type="entry name" value="PTERIN_BINDING"/>
    <property type="match status" value="1"/>
</dbReference>
<dbReference type="GO" id="GO:0004156">
    <property type="term" value="F:dihydropteroate synthase activity"/>
    <property type="evidence" value="ECO:0007669"/>
    <property type="project" value="UniProtKB-EC"/>
</dbReference>
<comment type="function">
    <text evidence="9">Catalyzes the condensation of para-aminobenzoate (pABA) with 6-hydroxymethyl-7,8-dihydropterin diphosphate (DHPt-PP) to form 7,8-dihydropteroate (H2Pte), the immediate precursor of folate derivatives.</text>
</comment>
<dbReference type="InterPro" id="IPR000489">
    <property type="entry name" value="Pterin-binding_dom"/>
</dbReference>
<dbReference type="EC" id="2.5.1.15" evidence="4 9"/>
<dbReference type="InterPro" id="IPR006390">
    <property type="entry name" value="DHP_synth_dom"/>
</dbReference>
<dbReference type="UniPathway" id="UPA00077">
    <property type="reaction ID" value="UER00156"/>
</dbReference>
<dbReference type="AlphaFoldDB" id="A0A851GFM2"/>
<dbReference type="PANTHER" id="PTHR20941:SF1">
    <property type="entry name" value="FOLIC ACID SYNTHESIS PROTEIN FOL1"/>
    <property type="match status" value="1"/>
</dbReference>
<dbReference type="CDD" id="cd00739">
    <property type="entry name" value="DHPS"/>
    <property type="match status" value="1"/>
</dbReference>
<keyword evidence="8 9" id="KW-0289">Folate biosynthesis</keyword>
<dbReference type="InterPro" id="IPR045031">
    <property type="entry name" value="DHP_synth-like"/>
</dbReference>
<comment type="similarity">
    <text evidence="9">Belongs to the DHPS family.</text>
</comment>
<gene>
    <name evidence="11" type="primary">folP</name>
    <name evidence="11" type="ORF">HW115_11930</name>
</gene>
<keyword evidence="7 9" id="KW-0460">Magnesium</keyword>
<sequence>MLWKTRRLTLDLAQSPVVMGILNATPDSFSDGGAHGSTELAVRHACQMESQGAGIIDIGGESTRPGAPAVSAEEERQRVVPVVERLRQVSDVLISVDTSKAEVADAALRAGADIVNDVTGLTGPFSGEPMVEVCRRHAAGVVVMHMQGSPRTMQQNPSYENGVLSVMSAYFDERMQTLTALGLDPASLCFDPGIGFGKTLEHNLELMRNLGGLQARVGRPLLLGVSRKSMIGMITGVEDPGKRDLGTAVLTAMAGQQGIRLHRVHDVEGNRQALALAEAVMPRSE</sequence>
<dbReference type="Pfam" id="PF00809">
    <property type="entry name" value="Pterin_bind"/>
    <property type="match status" value="1"/>
</dbReference>
<dbReference type="NCBIfam" id="TIGR01496">
    <property type="entry name" value="DHPS"/>
    <property type="match status" value="1"/>
</dbReference>
<evidence type="ECO:0000313" key="11">
    <source>
        <dbReference type="EMBL" id="NWK56323.1"/>
    </source>
</evidence>
<proteinExistence type="inferred from homology"/>
<accession>A0A851GFM2</accession>
<feature type="domain" description="Pterin-binding" evidence="10">
    <location>
        <begin position="16"/>
        <end position="275"/>
    </location>
</feature>
<evidence type="ECO:0000256" key="5">
    <source>
        <dbReference type="ARBA" id="ARBA00022679"/>
    </source>
</evidence>
<dbReference type="RefSeq" id="WP_178933107.1">
    <property type="nucleotide sequence ID" value="NZ_JACBAZ010000004.1"/>
</dbReference>
<organism evidence="11 12">
    <name type="scientific">Oceaniferula marina</name>
    <dbReference type="NCBI Taxonomy" id="2748318"/>
    <lineage>
        <taxon>Bacteria</taxon>
        <taxon>Pseudomonadati</taxon>
        <taxon>Verrucomicrobiota</taxon>
        <taxon>Verrucomicrobiia</taxon>
        <taxon>Verrucomicrobiales</taxon>
        <taxon>Verrucomicrobiaceae</taxon>
        <taxon>Oceaniferula</taxon>
    </lineage>
</organism>
<dbReference type="GO" id="GO:0005829">
    <property type="term" value="C:cytosol"/>
    <property type="evidence" value="ECO:0007669"/>
    <property type="project" value="TreeGrafter"/>
</dbReference>
<evidence type="ECO:0000256" key="3">
    <source>
        <dbReference type="ARBA" id="ARBA00004763"/>
    </source>
</evidence>
<evidence type="ECO:0000313" key="12">
    <source>
        <dbReference type="Proteomes" id="UP000557872"/>
    </source>
</evidence>
<evidence type="ECO:0000256" key="9">
    <source>
        <dbReference type="RuleBase" id="RU361205"/>
    </source>
</evidence>
<evidence type="ECO:0000256" key="1">
    <source>
        <dbReference type="ARBA" id="ARBA00000012"/>
    </source>
</evidence>
<keyword evidence="6 9" id="KW-0479">Metal-binding</keyword>
<evidence type="ECO:0000256" key="4">
    <source>
        <dbReference type="ARBA" id="ARBA00012458"/>
    </source>
</evidence>
<name>A0A851GFM2_9BACT</name>
<comment type="pathway">
    <text evidence="3 9">Cofactor biosynthesis; tetrahydrofolate biosynthesis; 7,8-dihydrofolate from 2-amino-4-hydroxy-6-hydroxymethyl-7,8-dihydropteridine diphosphate and 4-aminobenzoate: step 1/2.</text>
</comment>
<comment type="cofactor">
    <cofactor evidence="2 9">
        <name>Mg(2+)</name>
        <dbReference type="ChEBI" id="CHEBI:18420"/>
    </cofactor>
</comment>
<evidence type="ECO:0000259" key="10">
    <source>
        <dbReference type="PROSITE" id="PS50972"/>
    </source>
</evidence>
<dbReference type="GO" id="GO:0046654">
    <property type="term" value="P:tetrahydrofolate biosynthetic process"/>
    <property type="evidence" value="ECO:0007669"/>
    <property type="project" value="UniProtKB-UniPathway"/>
</dbReference>
<comment type="caution">
    <text evidence="11">The sequence shown here is derived from an EMBL/GenBank/DDBJ whole genome shotgun (WGS) entry which is preliminary data.</text>
</comment>